<dbReference type="STRING" id="207949.RED65_03960"/>
<comment type="caution">
    <text evidence="6">The sequence shown here is derived from an EMBL/GenBank/DDBJ whole genome shotgun (WGS) entry which is preliminary data.</text>
</comment>
<keyword evidence="1" id="KW-0805">Transcription regulation</keyword>
<feature type="domain" description="HTH tetR-type" evidence="5">
    <location>
        <begin position="9"/>
        <end position="69"/>
    </location>
</feature>
<evidence type="ECO:0000313" key="7">
    <source>
        <dbReference type="Proteomes" id="UP000004263"/>
    </source>
</evidence>
<evidence type="ECO:0000256" key="1">
    <source>
        <dbReference type="ARBA" id="ARBA00023015"/>
    </source>
</evidence>
<dbReference type="OrthoDB" id="116240at2"/>
<dbReference type="PRINTS" id="PR00455">
    <property type="entry name" value="HTHTETR"/>
</dbReference>
<dbReference type="InterPro" id="IPR050692">
    <property type="entry name" value="HTH_transcr_repressor_FabR"/>
</dbReference>
<evidence type="ECO:0000259" key="5">
    <source>
        <dbReference type="PROSITE" id="PS50977"/>
    </source>
</evidence>
<dbReference type="AlphaFoldDB" id="Q1N1Y3"/>
<keyword evidence="7" id="KW-1185">Reference proteome</keyword>
<reference evidence="6 7" key="1">
    <citation type="submission" date="2006-03" db="EMBL/GenBank/DDBJ databases">
        <authorList>
            <person name="Pinhassi J."/>
            <person name="Pedros-Alio C."/>
            <person name="Ferriera S."/>
            <person name="Johnson J."/>
            <person name="Kravitz S."/>
            <person name="Halpern A."/>
            <person name="Remington K."/>
            <person name="Beeson K."/>
            <person name="Tran B."/>
            <person name="Rogers Y.-H."/>
            <person name="Friedman R."/>
            <person name="Venter J.C."/>
        </authorList>
    </citation>
    <scope>NUCLEOTIDE SEQUENCE [LARGE SCALE GENOMIC DNA]</scope>
    <source>
        <strain evidence="6 7">RED65</strain>
    </source>
</reference>
<dbReference type="FunFam" id="1.10.10.60:FF:000034">
    <property type="entry name" value="HTH-type transcriptional repressor FabR"/>
    <property type="match status" value="1"/>
</dbReference>
<gene>
    <name evidence="6" type="ORF">RED65_03960</name>
</gene>
<feature type="DNA-binding region" description="H-T-H motif" evidence="4">
    <location>
        <begin position="32"/>
        <end position="51"/>
    </location>
</feature>
<dbReference type="GO" id="GO:0003677">
    <property type="term" value="F:DNA binding"/>
    <property type="evidence" value="ECO:0007669"/>
    <property type="project" value="UniProtKB-UniRule"/>
</dbReference>
<dbReference type="PROSITE" id="PS50977">
    <property type="entry name" value="HTH_TETR_2"/>
    <property type="match status" value="1"/>
</dbReference>
<accession>Q1N1Y3</accession>
<dbReference type="InterPro" id="IPR001647">
    <property type="entry name" value="HTH_TetR"/>
</dbReference>
<proteinExistence type="predicted"/>
<dbReference type="PROSITE" id="PS01081">
    <property type="entry name" value="HTH_TETR_1"/>
    <property type="match status" value="1"/>
</dbReference>
<dbReference type="Gene3D" id="1.10.10.60">
    <property type="entry name" value="Homeodomain-like"/>
    <property type="match status" value="1"/>
</dbReference>
<keyword evidence="3" id="KW-0804">Transcription</keyword>
<evidence type="ECO:0000256" key="3">
    <source>
        <dbReference type="ARBA" id="ARBA00023163"/>
    </source>
</evidence>
<sequence>MSTRAEQKLKTRQSIIDAALDLSKDKGFPALSLREVTRQAGIAPATFYRHFVDMEDLGLALVDQVSLILRQLMRQARQRVKIKGSVVNTSVETFMEFVENYPNLIRLLNTDIASGPKPFRESIIRETRRFAEELTDDLNSKEQRDRQPLAHVPELAEMMVLLVFNQGVAALEMDTEQRKQLIKKLNLELRMLLAGSHALYLKIHGKK</sequence>
<dbReference type="PANTHER" id="PTHR47752:SF1">
    <property type="entry name" value="HTH-TYPE TRANSCRIPTIONAL REPRESSOR FABR"/>
    <property type="match status" value="1"/>
</dbReference>
<dbReference type="RefSeq" id="WP_007016244.1">
    <property type="nucleotide sequence ID" value="NZ_AAQH01000009.1"/>
</dbReference>
<dbReference type="InterPro" id="IPR009057">
    <property type="entry name" value="Homeodomain-like_sf"/>
</dbReference>
<name>Q1N1Y3_9GAMM</name>
<dbReference type="Proteomes" id="UP000004263">
    <property type="component" value="Unassembled WGS sequence"/>
</dbReference>
<dbReference type="Pfam" id="PF00440">
    <property type="entry name" value="TetR_N"/>
    <property type="match status" value="1"/>
</dbReference>
<dbReference type="PANTHER" id="PTHR47752">
    <property type="entry name" value="HTH-TYPE TRANSCRIPTIONAL REPRESSOR FABR"/>
    <property type="match status" value="1"/>
</dbReference>
<dbReference type="Gene3D" id="1.10.357.10">
    <property type="entry name" value="Tetracycline Repressor, domain 2"/>
    <property type="match status" value="1"/>
</dbReference>
<dbReference type="SUPFAM" id="SSF46689">
    <property type="entry name" value="Homeodomain-like"/>
    <property type="match status" value="1"/>
</dbReference>
<organism evidence="6 7">
    <name type="scientific">Bermanella marisrubri</name>
    <dbReference type="NCBI Taxonomy" id="207949"/>
    <lineage>
        <taxon>Bacteria</taxon>
        <taxon>Pseudomonadati</taxon>
        <taxon>Pseudomonadota</taxon>
        <taxon>Gammaproteobacteria</taxon>
        <taxon>Oceanospirillales</taxon>
        <taxon>Oceanospirillaceae</taxon>
        <taxon>Bermanella</taxon>
    </lineage>
</organism>
<evidence type="ECO:0000313" key="6">
    <source>
        <dbReference type="EMBL" id="EAT12148.1"/>
    </source>
</evidence>
<keyword evidence="2 4" id="KW-0238">DNA-binding</keyword>
<evidence type="ECO:0000256" key="2">
    <source>
        <dbReference type="ARBA" id="ARBA00023125"/>
    </source>
</evidence>
<dbReference type="InterPro" id="IPR023772">
    <property type="entry name" value="DNA-bd_HTH_TetR-type_CS"/>
</dbReference>
<evidence type="ECO:0000256" key="4">
    <source>
        <dbReference type="PROSITE-ProRule" id="PRU00335"/>
    </source>
</evidence>
<protein>
    <submittedName>
        <fullName evidence="6">Transcriptional regulator</fullName>
    </submittedName>
</protein>
<dbReference type="NCBIfam" id="NF008402">
    <property type="entry name" value="PRK11202.1"/>
    <property type="match status" value="1"/>
</dbReference>
<dbReference type="HOGENOM" id="CLU_081861_0_0_6"/>
<dbReference type="EMBL" id="AAQH01000009">
    <property type="protein sequence ID" value="EAT12148.1"/>
    <property type="molecule type" value="Genomic_DNA"/>
</dbReference>